<sequence length="498" mass="58949">MDPNLELYRSILHLTPYQRRDRMAHLPRSEVIRVETIVQDEDDAKRLEETIAGRDLVQVALANPSEIKEDGQLKNIVLGRTNRLEDENEMVRRITDNVADSSSTLINFMAGFDQLTYPFRLDAWKLVYCDIYYVEGGNATLQEIYEARLQEEELQTPAARARELIRDFRLKKARRNAKWMIPAIEGLSEDERMGWADKDPDLMDRLYGQLRLVVESFNQEGGIGEVEQRKMMDIQEEIQELNLKPRDYRDILEGVWKRVSPAPPPWLQHILQIGEQFGFVYYRSRELYQARYNWNSVWSRITNTSSPSRVSWAGIHCQGSKNWMSLHSLETENWPIFSPNEELAEDDDLRKHFKKYCEENRSKTAEDEKKNKKKRKRKNTEDNENLLSPGILRNTFIVIPLEFVSGNINIEERDTYDPCWVWAYDADWDGSEEETVVDGEKYQGRVKVAKWSLNSWFYAARWEGVSLRDMWLKAQQHPEKYWICYTKELEEWNHEPYI</sequence>
<feature type="region of interest" description="Disordered" evidence="1">
    <location>
        <begin position="361"/>
        <end position="381"/>
    </location>
</feature>
<protein>
    <submittedName>
        <fullName evidence="2">Uncharacterized protein</fullName>
    </submittedName>
</protein>
<dbReference type="EMBL" id="DS022264">
    <property type="protein sequence ID" value="EWG55556.1"/>
    <property type="molecule type" value="Genomic_DNA"/>
</dbReference>
<dbReference type="EMBL" id="CM000585">
    <property type="protein sequence ID" value="EWG55556.1"/>
    <property type="molecule type" value="Genomic_DNA"/>
</dbReference>
<reference evidence="2 3" key="1">
    <citation type="journal article" date="2010" name="Nature">
        <title>Comparative genomics reveals mobile pathogenicity chromosomes in Fusarium.</title>
        <authorList>
            <person name="Ma L.J."/>
            <person name="van der Does H.C."/>
            <person name="Borkovich K.A."/>
            <person name="Coleman J.J."/>
            <person name="Daboussi M.J."/>
            <person name="Di Pietro A."/>
            <person name="Dufresne M."/>
            <person name="Freitag M."/>
            <person name="Grabherr M."/>
            <person name="Henrissat B."/>
            <person name="Houterman P.M."/>
            <person name="Kang S."/>
            <person name="Shim W.B."/>
            <person name="Woloshuk C."/>
            <person name="Xie X."/>
            <person name="Xu J.R."/>
            <person name="Antoniw J."/>
            <person name="Baker S.E."/>
            <person name="Bluhm B.H."/>
            <person name="Breakspear A."/>
            <person name="Brown D.W."/>
            <person name="Butchko R.A."/>
            <person name="Chapman S."/>
            <person name="Coulson R."/>
            <person name="Coutinho P.M."/>
            <person name="Danchin E.G."/>
            <person name="Diener A."/>
            <person name="Gale L.R."/>
            <person name="Gardiner D.M."/>
            <person name="Goff S."/>
            <person name="Hammond-Kosack K.E."/>
            <person name="Hilburn K."/>
            <person name="Hua-Van A."/>
            <person name="Jonkers W."/>
            <person name="Kazan K."/>
            <person name="Kodira C.D."/>
            <person name="Koehrsen M."/>
            <person name="Kumar L."/>
            <person name="Lee Y.H."/>
            <person name="Li L."/>
            <person name="Manners J.M."/>
            <person name="Miranda-Saavedra D."/>
            <person name="Mukherjee M."/>
            <person name="Park G."/>
            <person name="Park J."/>
            <person name="Park S.Y."/>
            <person name="Proctor R.H."/>
            <person name="Regev A."/>
            <person name="Ruiz-Roldan M.C."/>
            <person name="Sain D."/>
            <person name="Sakthikumar S."/>
            <person name="Sykes S."/>
            <person name="Schwartz D.C."/>
            <person name="Turgeon B.G."/>
            <person name="Wapinski I."/>
            <person name="Yoder O."/>
            <person name="Young S."/>
            <person name="Zeng Q."/>
            <person name="Zhou S."/>
            <person name="Galagan J."/>
            <person name="Cuomo C.A."/>
            <person name="Kistler H.C."/>
            <person name="Rep M."/>
        </authorList>
    </citation>
    <scope>NUCLEOTIDE SEQUENCE [LARGE SCALE GENOMIC DNA]</scope>
    <source>
        <strain evidence="3">M3125 / FGSC 7600</strain>
    </source>
</reference>
<dbReference type="AlphaFoldDB" id="W7MW86"/>
<accession>W7MW86</accession>
<gene>
    <name evidence="2" type="ORF">FVEG_13542</name>
</gene>
<dbReference type="HOGENOM" id="CLU_047146_0_0_1"/>
<dbReference type="eggNOG" id="ENOG502T5XC">
    <property type="taxonomic scope" value="Eukaryota"/>
</dbReference>
<evidence type="ECO:0000313" key="3">
    <source>
        <dbReference type="Proteomes" id="UP000009096"/>
    </source>
</evidence>
<proteinExistence type="predicted"/>
<name>W7MW86_GIBM7</name>
<dbReference type="KEGG" id="fvr:FVEG_13542"/>
<dbReference type="Proteomes" id="UP000009096">
    <property type="component" value="Chromosome 8"/>
</dbReference>
<dbReference type="OMA" id="WICYTKK"/>
<dbReference type="VEuPathDB" id="FungiDB:FVEG_13542"/>
<evidence type="ECO:0000313" key="2">
    <source>
        <dbReference type="EMBL" id="EWG55556.1"/>
    </source>
</evidence>
<dbReference type="OrthoDB" id="4777915at2759"/>
<dbReference type="GeneID" id="30070884"/>
<organism evidence="2 3">
    <name type="scientific">Gibberella moniliformis (strain M3125 / FGSC 7600)</name>
    <name type="common">Maize ear and stalk rot fungus</name>
    <name type="synonym">Fusarium verticillioides</name>
    <dbReference type="NCBI Taxonomy" id="334819"/>
    <lineage>
        <taxon>Eukaryota</taxon>
        <taxon>Fungi</taxon>
        <taxon>Dikarya</taxon>
        <taxon>Ascomycota</taxon>
        <taxon>Pezizomycotina</taxon>
        <taxon>Sordariomycetes</taxon>
        <taxon>Hypocreomycetidae</taxon>
        <taxon>Hypocreales</taxon>
        <taxon>Nectriaceae</taxon>
        <taxon>Fusarium</taxon>
        <taxon>Fusarium fujikuroi species complex</taxon>
    </lineage>
</organism>
<feature type="compositionally biased region" description="Basic and acidic residues" evidence="1">
    <location>
        <begin position="361"/>
        <end position="370"/>
    </location>
</feature>
<evidence type="ECO:0000256" key="1">
    <source>
        <dbReference type="SAM" id="MobiDB-lite"/>
    </source>
</evidence>
<dbReference type="RefSeq" id="XP_018761747.1">
    <property type="nucleotide sequence ID" value="XM_018902906.1"/>
</dbReference>
<dbReference type="STRING" id="334819.W7MW86"/>
<keyword evidence="3" id="KW-1185">Reference proteome</keyword>